<feature type="region of interest" description="Disordered" evidence="1">
    <location>
        <begin position="457"/>
        <end position="485"/>
    </location>
</feature>
<feature type="compositionally biased region" description="Basic and acidic residues" evidence="1">
    <location>
        <begin position="243"/>
        <end position="252"/>
    </location>
</feature>
<evidence type="ECO:0000313" key="4">
    <source>
        <dbReference type="EMBL" id="GIL69729.1"/>
    </source>
</evidence>
<feature type="compositionally biased region" description="Polar residues" evidence="1">
    <location>
        <begin position="464"/>
        <end position="485"/>
    </location>
</feature>
<keyword evidence="7" id="KW-1185">Reference proteome</keyword>
<evidence type="ECO:0000313" key="6">
    <source>
        <dbReference type="Proteomes" id="UP000722791"/>
    </source>
</evidence>
<dbReference type="GO" id="GO:0016020">
    <property type="term" value="C:membrane"/>
    <property type="evidence" value="ECO:0007669"/>
    <property type="project" value="InterPro"/>
</dbReference>
<dbReference type="AlphaFoldDB" id="A0A8J4GEZ7"/>
<reference evidence="5" key="1">
    <citation type="journal article" date="2021" name="Proc. Natl. Acad. Sci. U.S.A.">
        <title>Three genomes in the algal genus Volvox reveal the fate of a haploid sex-determining region after a transition to homothallism.</title>
        <authorList>
            <person name="Yamamoto K."/>
            <person name="Hamaji T."/>
            <person name="Kawai-Toyooka H."/>
            <person name="Matsuzaki R."/>
            <person name="Takahashi F."/>
            <person name="Nishimura Y."/>
            <person name="Kawachi M."/>
            <person name="Noguchi H."/>
            <person name="Minakuchi Y."/>
            <person name="Umen J.G."/>
            <person name="Toyoda A."/>
            <person name="Nozaki H."/>
        </authorList>
    </citation>
    <scope>NUCLEOTIDE SEQUENCE</scope>
    <source>
        <strain evidence="5">NIES-3785</strain>
        <strain evidence="4">NIES-3786</strain>
    </source>
</reference>
<evidence type="ECO:0000259" key="3">
    <source>
        <dbReference type="PROSITE" id="PS50222"/>
    </source>
</evidence>
<dbReference type="GO" id="GO:0005262">
    <property type="term" value="F:calcium channel activity"/>
    <property type="evidence" value="ECO:0007669"/>
    <property type="project" value="TreeGrafter"/>
</dbReference>
<dbReference type="GO" id="GO:0005509">
    <property type="term" value="F:calcium ion binding"/>
    <property type="evidence" value="ECO:0007669"/>
    <property type="project" value="InterPro"/>
</dbReference>
<keyword evidence="2" id="KW-0812">Transmembrane</keyword>
<feature type="transmembrane region" description="Helical" evidence="2">
    <location>
        <begin position="33"/>
        <end position="51"/>
    </location>
</feature>
<dbReference type="PROSITE" id="PS00018">
    <property type="entry name" value="EF_HAND_1"/>
    <property type="match status" value="1"/>
</dbReference>
<dbReference type="InterPro" id="IPR006685">
    <property type="entry name" value="MscS_channel_2nd"/>
</dbReference>
<protein>
    <recommendedName>
        <fullName evidence="3">EF-hand domain-containing protein</fullName>
    </recommendedName>
</protein>
<dbReference type="Proteomes" id="UP000747110">
    <property type="component" value="Unassembled WGS sequence"/>
</dbReference>
<dbReference type="InterPro" id="IPR002048">
    <property type="entry name" value="EF_hand_dom"/>
</dbReference>
<dbReference type="InterPro" id="IPR018247">
    <property type="entry name" value="EF_Hand_1_Ca_BS"/>
</dbReference>
<dbReference type="SUPFAM" id="SSF50182">
    <property type="entry name" value="Sm-like ribonucleoproteins"/>
    <property type="match status" value="1"/>
</dbReference>
<proteinExistence type="predicted"/>
<keyword evidence="2" id="KW-1133">Transmembrane helix</keyword>
<feature type="transmembrane region" description="Helical" evidence="2">
    <location>
        <begin position="148"/>
        <end position="174"/>
    </location>
</feature>
<feature type="compositionally biased region" description="Low complexity" evidence="1">
    <location>
        <begin position="408"/>
        <end position="429"/>
    </location>
</feature>
<dbReference type="EMBL" id="BNCP01000001">
    <property type="protein sequence ID" value="GIL69729.1"/>
    <property type="molecule type" value="Genomic_DNA"/>
</dbReference>
<dbReference type="PANTHER" id="PTHR31323">
    <property type="entry name" value="MECHANOSENSITIVE ION CHANNEL PROTEIN MSY2"/>
    <property type="match status" value="1"/>
</dbReference>
<gene>
    <name evidence="4" type="ORF">Vretifemale_707</name>
    <name evidence="5" type="ORF">Vretimale_10249</name>
</gene>
<feature type="domain" description="EF-hand" evidence="3">
    <location>
        <begin position="611"/>
        <end position="646"/>
    </location>
</feature>
<dbReference type="PANTHER" id="PTHR31323:SF1">
    <property type="entry name" value="MECHANOSENSITIVE ION CHANNEL PROTEIN"/>
    <property type="match status" value="1"/>
</dbReference>
<dbReference type="InterPro" id="IPR010920">
    <property type="entry name" value="LSM_dom_sf"/>
</dbReference>
<comment type="caution">
    <text evidence="5">The sequence shown here is derived from an EMBL/GenBank/DDBJ whole genome shotgun (WGS) entry which is preliminary data.</text>
</comment>
<dbReference type="PROSITE" id="PS50222">
    <property type="entry name" value="EF_HAND_2"/>
    <property type="match status" value="1"/>
</dbReference>
<dbReference type="OrthoDB" id="544685at2759"/>
<name>A0A8J4GEZ7_9CHLO</name>
<dbReference type="EMBL" id="BNCQ01000019">
    <property type="protein sequence ID" value="GIM05781.1"/>
    <property type="molecule type" value="Genomic_DNA"/>
</dbReference>
<dbReference type="GO" id="GO:0006874">
    <property type="term" value="P:intracellular calcium ion homeostasis"/>
    <property type="evidence" value="ECO:0007669"/>
    <property type="project" value="TreeGrafter"/>
</dbReference>
<dbReference type="Pfam" id="PF00924">
    <property type="entry name" value="MS_channel_2nd"/>
    <property type="match status" value="1"/>
</dbReference>
<evidence type="ECO:0000256" key="2">
    <source>
        <dbReference type="SAM" id="Phobius"/>
    </source>
</evidence>
<keyword evidence="2" id="KW-0472">Membrane</keyword>
<accession>A0A8J4GEZ7</accession>
<feature type="region of interest" description="Disordered" evidence="1">
    <location>
        <begin position="394"/>
        <end position="436"/>
    </location>
</feature>
<evidence type="ECO:0000313" key="7">
    <source>
        <dbReference type="Proteomes" id="UP000747110"/>
    </source>
</evidence>
<feature type="transmembrane region" description="Helical" evidence="2">
    <location>
        <begin position="63"/>
        <end position="90"/>
    </location>
</feature>
<sequence>MGRSISLATLAAQSRKSVEIAAAHFRLASTTKLLILLFVIGSGLLTLAAVLDKRGENVQGNGLRWLYLFGTVATSMILWNCLVELVYLWLELKYFLRLMMLPASQLLFKVWLNSVTAFVSFEQLFKQFSVGDVAPQPLSSAERWIRRLLLCFLLFACVCVAVTAACNVAVAVMYSEGSRQKIVAAVQHAYVMYRLIRKKLHEGDAEREHNSQVVGLWLRRDRRASNGSVDMPPPPPQRQQQQQEHRRTEAPRLRILSCGPPEDEGRVLSLQMSSAAAAAAGMETAATCPENGKSGPTFHPSSGVSLLLSPPPPLADGGERQVVQLSSVAKTEAPSPQPEAPLQPLAAFRNGGGDGGCAATAATTIAATTTAAADIPDKPAQVNVTVLELGTNGGAAGDGTMQRYNSHGPDPGAAAAAAPDSGTDSSSDSDCVDVDDDSDRGRGVACGFCGLGAAPARRAGNAASKPSASSADGISGSRQPSASLQKAMQKIRDSEMLHVRRTLLAALEVYDWLQEESLREKHSSAKWAQEDDRTLLHRTARLELHAIRKSGVRLIINPRALLDEMLTVYGGLSDLDIPSLSRIFQGTVWKCVGLLRDNDIIKRKNFKRMFPRREDRQIAWDALDGDKDGKLTRDDVKAAVVSFLQQERSMALTVKAVRRLTWSLQSSLIAIINGIFLVPVYLSILDVARFFSGGSTSKTPLDIFGVYVLVVSLIFSEQIKHVLLGCVFILTQQPFDVGEELVIEESPGWRVMGIVQDFNLFFVRVKKSTDGELVTLPLNRLASSRFTNLTRSDWKIEQNYFAVDASTPPHILEEMKAAAEKVINRTKSEYDELYGFLAVFHGFERPNKVVIRTFHRYKFNLAAPHKRIANARHGIISVIREVFDKHGIEFTEVRMHMTAPPGGLQYTPGMTAAAAAAAAGYGTLVPVPDHPSLDDAAGLKSSWRSGVSFRSAADGGYNARGGSSIGAGGRGSGGSGRA</sequence>
<feature type="region of interest" description="Disordered" evidence="1">
    <location>
        <begin position="224"/>
        <end position="265"/>
    </location>
</feature>
<dbReference type="Proteomes" id="UP000722791">
    <property type="component" value="Unassembled WGS sequence"/>
</dbReference>
<organism evidence="5 6">
    <name type="scientific">Volvox reticuliferus</name>
    <dbReference type="NCBI Taxonomy" id="1737510"/>
    <lineage>
        <taxon>Eukaryota</taxon>
        <taxon>Viridiplantae</taxon>
        <taxon>Chlorophyta</taxon>
        <taxon>core chlorophytes</taxon>
        <taxon>Chlorophyceae</taxon>
        <taxon>CS clade</taxon>
        <taxon>Chlamydomonadales</taxon>
        <taxon>Volvocaceae</taxon>
        <taxon>Volvox</taxon>
    </lineage>
</organism>
<feature type="region of interest" description="Disordered" evidence="1">
    <location>
        <begin position="286"/>
        <end position="347"/>
    </location>
</feature>
<evidence type="ECO:0000256" key="1">
    <source>
        <dbReference type="SAM" id="MobiDB-lite"/>
    </source>
</evidence>
<evidence type="ECO:0000313" key="5">
    <source>
        <dbReference type="EMBL" id="GIM05781.1"/>
    </source>
</evidence>